<sequence length="167" mass="19530">MILRFNTLRLFYLLIPILIGITSLQSCGPKEIEQVKPDPKPTPDPDPDPEPEPPKKPKSVLYQYSSEKNVEFREFHNGNSVKDLTEGDVKVHFGNRVTYFKMDSILVKEDSMFVYRSKMPDESYQIKWNEDELQTYDSSAKTWKTWASRNTDSTLNVEISFLKKNFR</sequence>
<dbReference type="EMBL" id="BMKM01000003">
    <property type="protein sequence ID" value="GGE19821.1"/>
    <property type="molecule type" value="Genomic_DNA"/>
</dbReference>
<reference evidence="2" key="2">
    <citation type="submission" date="2020-09" db="EMBL/GenBank/DDBJ databases">
        <authorList>
            <person name="Sun Q."/>
            <person name="Zhou Y."/>
        </authorList>
    </citation>
    <scope>NUCLEOTIDE SEQUENCE</scope>
    <source>
        <strain evidence="2">CGMCC 1.15966</strain>
    </source>
</reference>
<organism evidence="2 3">
    <name type="scientific">Sphingobacterium cellulitidis</name>
    <dbReference type="NCBI Taxonomy" id="1768011"/>
    <lineage>
        <taxon>Bacteria</taxon>
        <taxon>Pseudomonadati</taxon>
        <taxon>Bacteroidota</taxon>
        <taxon>Sphingobacteriia</taxon>
        <taxon>Sphingobacteriales</taxon>
        <taxon>Sphingobacteriaceae</taxon>
        <taxon>Sphingobacterium</taxon>
    </lineage>
</organism>
<evidence type="ECO:0008006" key="4">
    <source>
        <dbReference type="Google" id="ProtNLM"/>
    </source>
</evidence>
<feature type="compositionally biased region" description="Basic and acidic residues" evidence="1">
    <location>
        <begin position="31"/>
        <end position="43"/>
    </location>
</feature>
<accession>A0A8H9KXI6</accession>
<gene>
    <name evidence="2" type="ORF">GCM10011516_16850</name>
</gene>
<reference evidence="2" key="1">
    <citation type="journal article" date="2014" name="Int. J. Syst. Evol. Microbiol.">
        <title>Complete genome sequence of Corynebacterium casei LMG S-19264T (=DSM 44701T), isolated from a smear-ripened cheese.</title>
        <authorList>
            <consortium name="US DOE Joint Genome Institute (JGI-PGF)"/>
            <person name="Walter F."/>
            <person name="Albersmeier A."/>
            <person name="Kalinowski J."/>
            <person name="Ruckert C."/>
        </authorList>
    </citation>
    <scope>NUCLEOTIDE SEQUENCE</scope>
    <source>
        <strain evidence="2">CGMCC 1.15966</strain>
    </source>
</reference>
<dbReference type="Proteomes" id="UP000614460">
    <property type="component" value="Unassembled WGS sequence"/>
</dbReference>
<feature type="region of interest" description="Disordered" evidence="1">
    <location>
        <begin position="31"/>
        <end position="60"/>
    </location>
</feature>
<evidence type="ECO:0000313" key="2">
    <source>
        <dbReference type="EMBL" id="GGE19821.1"/>
    </source>
</evidence>
<name>A0A8H9KXI6_9SPHI</name>
<comment type="caution">
    <text evidence="2">The sequence shown here is derived from an EMBL/GenBank/DDBJ whole genome shotgun (WGS) entry which is preliminary data.</text>
</comment>
<keyword evidence="3" id="KW-1185">Reference proteome</keyword>
<dbReference type="AlphaFoldDB" id="A0A8H9KXI6"/>
<evidence type="ECO:0000313" key="3">
    <source>
        <dbReference type="Proteomes" id="UP000614460"/>
    </source>
</evidence>
<evidence type="ECO:0000256" key="1">
    <source>
        <dbReference type="SAM" id="MobiDB-lite"/>
    </source>
</evidence>
<proteinExistence type="predicted"/>
<protein>
    <recommendedName>
        <fullName evidence="4">Lipoprotein</fullName>
    </recommendedName>
</protein>
<dbReference type="PROSITE" id="PS51257">
    <property type="entry name" value="PROKAR_LIPOPROTEIN"/>
    <property type="match status" value="1"/>
</dbReference>
<dbReference type="RefSeq" id="WP_182498482.1">
    <property type="nucleotide sequence ID" value="NZ_BMKM01000003.1"/>
</dbReference>